<evidence type="ECO:0000313" key="5">
    <source>
        <dbReference type="Proteomes" id="UP000185511"/>
    </source>
</evidence>
<proteinExistence type="inferred from homology"/>
<dbReference type="InterPro" id="IPR051450">
    <property type="entry name" value="Gfo/Idh/MocA_Oxidoreductases"/>
</dbReference>
<accession>A0AAC9LEY2</accession>
<dbReference type="Pfam" id="PF02894">
    <property type="entry name" value="GFO_IDH_MocA_C"/>
    <property type="match status" value="1"/>
</dbReference>
<dbReference type="SUPFAM" id="SSF51735">
    <property type="entry name" value="NAD(P)-binding Rossmann-fold domains"/>
    <property type="match status" value="1"/>
</dbReference>
<dbReference type="KEGG" id="acad:UA74_22115"/>
<dbReference type="EMBL" id="CP016076">
    <property type="protein sequence ID" value="APU16441.1"/>
    <property type="molecule type" value="Genomic_DNA"/>
</dbReference>
<gene>
    <name evidence="4" type="ORF">UA74_22115</name>
</gene>
<keyword evidence="5" id="KW-1185">Reference proteome</keyword>
<dbReference type="Pfam" id="PF01408">
    <property type="entry name" value="GFO_IDH_MocA"/>
    <property type="match status" value="1"/>
</dbReference>
<dbReference type="PANTHER" id="PTHR43377:SF2">
    <property type="entry name" value="BINDING ROSSMANN FOLD OXIDOREDUCTASE, PUTATIVE (AFU_ORTHOLOGUE AFUA_4G00560)-RELATED"/>
    <property type="match status" value="1"/>
</dbReference>
<dbReference type="PANTHER" id="PTHR43377">
    <property type="entry name" value="BILIVERDIN REDUCTASE A"/>
    <property type="match status" value="1"/>
</dbReference>
<dbReference type="Gene3D" id="3.30.360.10">
    <property type="entry name" value="Dihydrodipicolinate Reductase, domain 2"/>
    <property type="match status" value="1"/>
</dbReference>
<comment type="similarity">
    <text evidence="1">Belongs to the Gfo/Idh/MocA family.</text>
</comment>
<dbReference type="SUPFAM" id="SSF55347">
    <property type="entry name" value="Glyceraldehyde-3-phosphate dehydrogenase-like, C-terminal domain"/>
    <property type="match status" value="1"/>
</dbReference>
<evidence type="ECO:0000259" key="3">
    <source>
        <dbReference type="Pfam" id="PF02894"/>
    </source>
</evidence>
<feature type="domain" description="Gfo/Idh/MocA-like oxidoreductase N-terminal" evidence="2">
    <location>
        <begin position="41"/>
        <end position="150"/>
    </location>
</feature>
<dbReference type="InterPro" id="IPR036291">
    <property type="entry name" value="NAD(P)-bd_dom_sf"/>
</dbReference>
<sequence>MVSHRRYVVCGLSNRGLASFVRPLLGARGGSDSVLGFGAGDEDFSAHGDLVGIVDPDAARVAAFNDSLLPAGHPPVPRFAPDRFDEMVRQTSPDVVIVTAPDHTHVDYIVAALERGIDVVAEKPMVSTAAQAARVLAAEKASSATVLVTHNLRYTQRHRQIKKLIRAGAVGRPTHVTLDYHVDVRHGASYFLRWNRRREYSGGLSVHKSTHHLDLVSWWLDDTPEQVFALGGRNYYGPDSPHRPRDAEGQPYEGAQLRAHDPYYQAQLGSGAFHADAESDRLGLFGLGYAHQYPAGRDLYLYDEEIDIEDTYSALLAYRRGASLAYTIDFSSPWEGYRLVVNGTHGQLETTTGRLPGGEPLPGSSVITHRPLFGPPSTIDVDTVSGGHEGADPLLRHDVFVGPTRESVELGLVASAEEGASAVAAGEAVWRSIAERRPIAPAELLRTAG</sequence>
<feature type="domain" description="Gfo/Idh/MocA-like oxidoreductase C-terminal" evidence="3">
    <location>
        <begin position="162"/>
        <end position="439"/>
    </location>
</feature>
<dbReference type="Gene3D" id="3.40.50.720">
    <property type="entry name" value="NAD(P)-binding Rossmann-like Domain"/>
    <property type="match status" value="1"/>
</dbReference>
<organism evidence="4 5">
    <name type="scientific">Actinoalloteichus fjordicus</name>
    <dbReference type="NCBI Taxonomy" id="1612552"/>
    <lineage>
        <taxon>Bacteria</taxon>
        <taxon>Bacillati</taxon>
        <taxon>Actinomycetota</taxon>
        <taxon>Actinomycetes</taxon>
        <taxon>Pseudonocardiales</taxon>
        <taxon>Pseudonocardiaceae</taxon>
        <taxon>Actinoalloteichus</taxon>
    </lineage>
</organism>
<dbReference type="GO" id="GO:0000166">
    <property type="term" value="F:nucleotide binding"/>
    <property type="evidence" value="ECO:0007669"/>
    <property type="project" value="InterPro"/>
</dbReference>
<dbReference type="Proteomes" id="UP000185511">
    <property type="component" value="Chromosome"/>
</dbReference>
<protein>
    <submittedName>
        <fullName evidence="4">Oxidoreductase domain-containing protein</fullName>
    </submittedName>
</protein>
<dbReference type="InterPro" id="IPR000683">
    <property type="entry name" value="Gfo/Idh/MocA-like_OxRdtase_N"/>
</dbReference>
<reference evidence="5" key="1">
    <citation type="submission" date="2016-06" db="EMBL/GenBank/DDBJ databases">
        <title>Complete genome sequence of Actinoalloteichus fjordicus DSM 46855 (=ADI127-17), type strain of the new species Actinoalloteichus fjordicus.</title>
        <authorList>
            <person name="Ruckert C."/>
            <person name="Nouioui I."/>
            <person name="Willmese J."/>
            <person name="van Wezel G."/>
            <person name="Klenk H.-P."/>
            <person name="Kalinowski J."/>
            <person name="Zotchev S.B."/>
        </authorList>
    </citation>
    <scope>NUCLEOTIDE SEQUENCE [LARGE SCALE GENOMIC DNA]</scope>
    <source>
        <strain evidence="5">ADI127-7</strain>
    </source>
</reference>
<dbReference type="AlphaFoldDB" id="A0AAC9LEY2"/>
<evidence type="ECO:0000256" key="1">
    <source>
        <dbReference type="ARBA" id="ARBA00010928"/>
    </source>
</evidence>
<name>A0AAC9LEY2_9PSEU</name>
<evidence type="ECO:0000313" key="4">
    <source>
        <dbReference type="EMBL" id="APU16441.1"/>
    </source>
</evidence>
<evidence type="ECO:0000259" key="2">
    <source>
        <dbReference type="Pfam" id="PF01408"/>
    </source>
</evidence>
<dbReference type="InterPro" id="IPR004104">
    <property type="entry name" value="Gfo/Idh/MocA-like_OxRdtase_C"/>
</dbReference>